<name>R7WDB1_AEGTA</name>
<feature type="transmembrane region" description="Helical" evidence="2">
    <location>
        <begin position="463"/>
        <end position="482"/>
    </location>
</feature>
<dbReference type="InterPro" id="IPR021369">
    <property type="entry name" value="DUF2985"/>
</dbReference>
<protein>
    <submittedName>
        <fullName evidence="3">Uncharacterized protein</fullName>
    </submittedName>
</protein>
<evidence type="ECO:0000256" key="1">
    <source>
        <dbReference type="SAM" id="MobiDB-lite"/>
    </source>
</evidence>
<sequence>MGPQQSIPRHRVILERSIITTEIAARFHRRLDGEVARIDQWSLSDSSAKVGMQEAEQLFRERQAAAEHGCRGPSTPFRHWRDDDDDDMDGNGGVAGQGGHKYGVLVRCYKFGFPTDSVAARHGVRPPMDSLRGHHTAAAHAKVEPEAELGERNSAPAVNPVVGQEARGPMAGDRRTRPERVRRLIRRLRPAPIGSAFKRWLKHPAHVAQFAWAVCVALSFALLGLLLLGVFDGAFRRRSVRDRWVEIVNQILNALFTLMTIYQHPELFHHAALLLRWRPGDEKELRKAYCRKGSGAGEVQRERLHLSVVVGLLHLTCFAQYAVCGLFWGYSSAARPDAAMTTLAGASGVAPVVAGLYMYLSPLGRKSEQSMHQEPEQVCDDDDSMVVAVIADPAGREWAGGLLDVRDDPAACWLSCLCTFCVFGWNMERLGFGNMHVHGAMFALRGRPAPPATNIRSKAVSNAVSAAGVVLCALGLLYGGFWRARMRRKFGLAGKNRLPFFSSVSLDVADYLQWVFCWGCALAQEVRTGNLLLDVESTGGIDPRGSGGVQVQVDNSLRPLPREDGSFEIAAVAGAHSVPLADNSPGRGEELPLVQLKRDGSSSPGEMRPPVPPLMQDGGGPQGPRIQ</sequence>
<dbReference type="Pfam" id="PF11204">
    <property type="entry name" value="DUF2985"/>
    <property type="match status" value="1"/>
</dbReference>
<dbReference type="GO" id="GO:0051762">
    <property type="term" value="P:sesquiterpene biosynthetic process"/>
    <property type="evidence" value="ECO:0007669"/>
    <property type="project" value="TreeGrafter"/>
</dbReference>
<proteinExistence type="predicted"/>
<keyword evidence="2" id="KW-0812">Transmembrane</keyword>
<feature type="compositionally biased region" description="Gly residues" evidence="1">
    <location>
        <begin position="617"/>
        <end position="627"/>
    </location>
</feature>
<dbReference type="AlphaFoldDB" id="R7WDB1"/>
<reference evidence="3" key="1">
    <citation type="submission" date="2015-06" db="UniProtKB">
        <authorList>
            <consortium name="EnsemblPlants"/>
        </authorList>
    </citation>
    <scope>IDENTIFICATION</scope>
</reference>
<dbReference type="InterPro" id="IPR006461">
    <property type="entry name" value="PLAC_motif_containing"/>
</dbReference>
<dbReference type="PANTHER" id="PTHR31045:SF8">
    <property type="entry name" value="OS05G0341900 PROTEIN"/>
    <property type="match status" value="1"/>
</dbReference>
<evidence type="ECO:0000313" key="3">
    <source>
        <dbReference type="EnsemblPlants" id="EMT20711"/>
    </source>
</evidence>
<dbReference type="GO" id="GO:0009975">
    <property type="term" value="F:cyclase activity"/>
    <property type="evidence" value="ECO:0007669"/>
    <property type="project" value="TreeGrafter"/>
</dbReference>
<feature type="transmembrane region" description="Helical" evidence="2">
    <location>
        <begin position="210"/>
        <end position="231"/>
    </location>
</feature>
<accession>R7WDB1</accession>
<dbReference type="Pfam" id="PF04749">
    <property type="entry name" value="PLAC8"/>
    <property type="match status" value="1"/>
</dbReference>
<dbReference type="PANTHER" id="PTHR31045">
    <property type="entry name" value="PLAC8 FAMILY PROTEIN-RELATED"/>
    <property type="match status" value="1"/>
</dbReference>
<dbReference type="EnsemblPlants" id="EMT20711">
    <property type="protein sequence ID" value="EMT20711"/>
    <property type="gene ID" value="F775_02687"/>
</dbReference>
<dbReference type="NCBIfam" id="TIGR01571">
    <property type="entry name" value="A_thal_Cys_rich"/>
    <property type="match status" value="1"/>
</dbReference>
<feature type="region of interest" description="Disordered" evidence="1">
    <location>
        <begin position="578"/>
        <end position="627"/>
    </location>
</feature>
<keyword evidence="2" id="KW-0472">Membrane</keyword>
<evidence type="ECO:0000256" key="2">
    <source>
        <dbReference type="SAM" id="Phobius"/>
    </source>
</evidence>
<keyword evidence="2" id="KW-1133">Transmembrane helix</keyword>
<organism evidence="3">
    <name type="scientific">Aegilops tauschii</name>
    <name type="common">Tausch's goatgrass</name>
    <name type="synonym">Aegilops squarrosa</name>
    <dbReference type="NCBI Taxonomy" id="37682"/>
    <lineage>
        <taxon>Eukaryota</taxon>
        <taxon>Viridiplantae</taxon>
        <taxon>Streptophyta</taxon>
        <taxon>Embryophyta</taxon>
        <taxon>Tracheophyta</taxon>
        <taxon>Spermatophyta</taxon>
        <taxon>Magnoliopsida</taxon>
        <taxon>Liliopsida</taxon>
        <taxon>Poales</taxon>
        <taxon>Poaceae</taxon>
        <taxon>BOP clade</taxon>
        <taxon>Pooideae</taxon>
        <taxon>Triticodae</taxon>
        <taxon>Triticeae</taxon>
        <taxon>Triticinae</taxon>
        <taxon>Aegilops</taxon>
    </lineage>
</organism>
<feature type="transmembrane region" description="Helical" evidence="2">
    <location>
        <begin position="308"/>
        <end position="330"/>
    </location>
</feature>
<feature type="transmembrane region" description="Helical" evidence="2">
    <location>
        <begin position="342"/>
        <end position="360"/>
    </location>
</feature>